<dbReference type="EMBL" id="JBHSPA010000047">
    <property type="protein sequence ID" value="MFC5829568.1"/>
    <property type="molecule type" value="Genomic_DNA"/>
</dbReference>
<dbReference type="Gene3D" id="1.10.1040.10">
    <property type="entry name" value="N-(1-d-carboxylethyl)-l-norvaline Dehydrogenase, domain 2"/>
    <property type="match status" value="1"/>
</dbReference>
<dbReference type="Proteomes" id="UP001596058">
    <property type="component" value="Unassembled WGS sequence"/>
</dbReference>
<sequence length="482" mass="50754">MTGTGRPRLDARSLPLVDTGRRPSYDLDDVRVGVVHLGFGAFHRAHQAVAFDRLLERFPNEPWGVCAVANTNAALVRDARQQDHLFTVVTVGADPSAEPAVRVVGSIRESLLASESAEAVVARLAAPEIHTITLTITERGYAPPPGAPGDSLLGLLALALDRRRAAGLPVTVLSCDNLVDNGTVLRAALLALVDRHPGAFSAELPAWLGTRARFPRSVVDRIVPRQTAADRDRVSGLLGLDDAMGIVAEESFHWTIEAEEGVAAEADWAGAGVVLSPEIDRVQQLKLQLLNATHSLLAYSGLALGIERISDAARHPDIAALAARFLAAEALPSVVAPAGADPEAYADSVLARFASPLLPDTTARVATDGSQKIPQRFTATLLACKEGGRPPRVSATVIALWMYLRTARPDAFSDENAPDPRLDTATPDTLRASVSAVLADVVRLPAEVATDPDLLGPLTHALTALLRGDPPAGLIAEAATGA</sequence>
<evidence type="ECO:0000256" key="1">
    <source>
        <dbReference type="ARBA" id="ARBA00023002"/>
    </source>
</evidence>
<dbReference type="RefSeq" id="WP_379519060.1">
    <property type="nucleotide sequence ID" value="NZ_JBHSPA010000047.1"/>
</dbReference>
<keyword evidence="1" id="KW-0560">Oxidoreductase</keyword>
<evidence type="ECO:0000313" key="5">
    <source>
        <dbReference type="EMBL" id="MFC5829568.1"/>
    </source>
</evidence>
<feature type="domain" description="Mannitol dehydrogenase C-terminal" evidence="4">
    <location>
        <begin position="283"/>
        <end position="464"/>
    </location>
</feature>
<dbReference type="PANTHER" id="PTHR43362:SF1">
    <property type="entry name" value="MANNITOL DEHYDROGENASE 2-RELATED"/>
    <property type="match status" value="1"/>
</dbReference>
<gene>
    <name evidence="5" type="ORF">ACFPZ3_37390</name>
</gene>
<dbReference type="InterPro" id="IPR013118">
    <property type="entry name" value="Mannitol_DH_C"/>
</dbReference>
<comment type="caution">
    <text evidence="5">The sequence shown here is derived from an EMBL/GenBank/DDBJ whole genome shotgun (WGS) entry which is preliminary data.</text>
</comment>
<evidence type="ECO:0000259" key="4">
    <source>
        <dbReference type="Pfam" id="PF08125"/>
    </source>
</evidence>
<evidence type="ECO:0000256" key="2">
    <source>
        <dbReference type="ARBA" id="ARBA00048615"/>
    </source>
</evidence>
<dbReference type="InterPro" id="IPR008927">
    <property type="entry name" value="6-PGluconate_DH-like_C_sf"/>
</dbReference>
<proteinExistence type="predicted"/>
<reference evidence="6" key="1">
    <citation type="journal article" date="2019" name="Int. J. Syst. Evol. Microbiol.">
        <title>The Global Catalogue of Microorganisms (GCM) 10K type strain sequencing project: providing services to taxonomists for standard genome sequencing and annotation.</title>
        <authorList>
            <consortium name="The Broad Institute Genomics Platform"/>
            <consortium name="The Broad Institute Genome Sequencing Center for Infectious Disease"/>
            <person name="Wu L."/>
            <person name="Ma J."/>
        </authorList>
    </citation>
    <scope>NUCLEOTIDE SEQUENCE [LARGE SCALE GENOMIC DNA]</scope>
    <source>
        <strain evidence="6">CCUG 53903</strain>
    </source>
</reference>
<feature type="domain" description="Mannitol dehydrogenase N-terminal" evidence="3">
    <location>
        <begin position="33"/>
        <end position="269"/>
    </location>
</feature>
<evidence type="ECO:0000313" key="6">
    <source>
        <dbReference type="Proteomes" id="UP001596058"/>
    </source>
</evidence>
<dbReference type="PRINTS" id="PR00084">
    <property type="entry name" value="MTLDHDRGNASE"/>
</dbReference>
<dbReference type="Gene3D" id="3.40.50.720">
    <property type="entry name" value="NAD(P)-binding Rossmann-like Domain"/>
    <property type="match status" value="1"/>
</dbReference>
<dbReference type="SUPFAM" id="SSF48179">
    <property type="entry name" value="6-phosphogluconate dehydrogenase C-terminal domain-like"/>
    <property type="match status" value="1"/>
</dbReference>
<dbReference type="Pfam" id="PF08125">
    <property type="entry name" value="Mannitol_dh_C"/>
    <property type="match status" value="1"/>
</dbReference>
<dbReference type="Pfam" id="PF01232">
    <property type="entry name" value="Mannitol_dh"/>
    <property type="match status" value="1"/>
</dbReference>
<dbReference type="InterPro" id="IPR013131">
    <property type="entry name" value="Mannitol_DH_N"/>
</dbReference>
<dbReference type="InterPro" id="IPR013328">
    <property type="entry name" value="6PGD_dom2"/>
</dbReference>
<organism evidence="5 6">
    <name type="scientific">Nonomuraea insulae</name>
    <dbReference type="NCBI Taxonomy" id="1616787"/>
    <lineage>
        <taxon>Bacteria</taxon>
        <taxon>Bacillati</taxon>
        <taxon>Actinomycetota</taxon>
        <taxon>Actinomycetes</taxon>
        <taxon>Streptosporangiales</taxon>
        <taxon>Streptosporangiaceae</taxon>
        <taxon>Nonomuraea</taxon>
    </lineage>
</organism>
<dbReference type="InterPro" id="IPR036291">
    <property type="entry name" value="NAD(P)-bd_dom_sf"/>
</dbReference>
<protein>
    <recommendedName>
        <fullName evidence="7">Fructuronate reductase</fullName>
    </recommendedName>
</protein>
<evidence type="ECO:0008006" key="7">
    <source>
        <dbReference type="Google" id="ProtNLM"/>
    </source>
</evidence>
<accession>A0ABW1CXA6</accession>
<keyword evidence="6" id="KW-1185">Reference proteome</keyword>
<dbReference type="PANTHER" id="PTHR43362">
    <property type="entry name" value="MANNITOL DEHYDROGENASE DSF1-RELATED"/>
    <property type="match status" value="1"/>
</dbReference>
<name>A0ABW1CXA6_9ACTN</name>
<evidence type="ECO:0000259" key="3">
    <source>
        <dbReference type="Pfam" id="PF01232"/>
    </source>
</evidence>
<dbReference type="InterPro" id="IPR050988">
    <property type="entry name" value="Mannitol_DH/Oxidoreductase"/>
</dbReference>
<dbReference type="SUPFAM" id="SSF51735">
    <property type="entry name" value="NAD(P)-binding Rossmann-fold domains"/>
    <property type="match status" value="1"/>
</dbReference>
<comment type="catalytic activity">
    <reaction evidence="2">
        <text>D-mannitol 1-phosphate + NAD(+) = beta-D-fructose 6-phosphate + NADH + H(+)</text>
        <dbReference type="Rhea" id="RHEA:19661"/>
        <dbReference type="ChEBI" id="CHEBI:15378"/>
        <dbReference type="ChEBI" id="CHEBI:57540"/>
        <dbReference type="ChEBI" id="CHEBI:57634"/>
        <dbReference type="ChEBI" id="CHEBI:57945"/>
        <dbReference type="ChEBI" id="CHEBI:61381"/>
        <dbReference type="EC" id="1.1.1.17"/>
    </reaction>
</comment>
<dbReference type="InterPro" id="IPR000669">
    <property type="entry name" value="Mannitol_DH"/>
</dbReference>